<feature type="domain" description="Nephrocystin 3-like N-terminal" evidence="4">
    <location>
        <begin position="50"/>
        <end position="218"/>
    </location>
</feature>
<dbReference type="Gene3D" id="1.25.40.20">
    <property type="entry name" value="Ankyrin repeat-containing domain"/>
    <property type="match status" value="1"/>
</dbReference>
<sequence>MANQAAPSTSTAQEPDEPTREECLTILRDFNPDDDRSRIRAAIGRRTNKACEWLLHDQKYQAWVKRDTDRLWISGSTGIGKTALSLFVTERLEKNKDNSKVLYFFCSGQDSNRSSAFAIIRSWLYQLLYQTPGLPRNIVTIFSKPIQLLEACRQPRILWNAFRFILRDHSSGITYCVFDGLHECDITTKATMLDLISSHFPHRCPSGERNKCKLLITSEDDKPPSGFISINLEKEHKSGIQKDLEILLEDRLTKEVLLHHDTHPGITVQRFRALLLRYTSGGTNHLLATLMLDWQKVEGDAVFWFMLHQVYGSEPGIKEKSETIESVVEKLAEGQHILQDHLTEGFDRGSLRSRDPNQELELFYQHILESVQEDLQKDCYLLLRLLCTAASPLTAEDLVHIMLPDMDPISLAVERETDNTESRDEESHATNLKPTDDAEYRNQKGKSVASDDSKATLAMKTFDNILESCYPLIRRQKSSESDKTELVFVHYSVREYLVSNNNDRLPSQIGLHLENTHVLLAKACINAICNQNATNPSAYLWKKGSQHVPPFLQYAVQNWFKHVKLLGSSSDGLYDLERFLFRDQNDLRRWWRTWIRDRYGLLPNQVEMIPVTSPTHIYAGFGLTHWLKRHVRELRGSDRQIREAHLKWPDLRYHSPLTWALREGQLDTVEWLCQNGVKLNQYDLPHAVLAGLSFFCSVLDLLQPITPDMDGFLSVFRAAIRLRRPEIIHHILNSHTILGEDLHTLSNDSLQKAVEYGHRDLFQTLLKHSIPGVDLERLLPRAASMVEEGIALDMLSQEPWKSLADTSMDMADALNSAIYARCPLLVDSLMEKTNIICEDPQGYRAFEAAIYAKDITVMHRLITKRNYKPKRMDQHGGKEDDDALSVAIECGSLELTKALVGTSTSIGQLGCYTALHRAAEHGQTDIAKYLIAPPGLPELISKTPLILAAQGGHVDIVQELLARGADTGIVDGEGRTALTWAKKKKRKRVVEILEAHEVKQAVSGGNK</sequence>
<name>A0A7C8IR13_9PLEO</name>
<organism evidence="5 6">
    <name type="scientific">Massariosphaeria phaeospora</name>
    <dbReference type="NCBI Taxonomy" id="100035"/>
    <lineage>
        <taxon>Eukaryota</taxon>
        <taxon>Fungi</taxon>
        <taxon>Dikarya</taxon>
        <taxon>Ascomycota</taxon>
        <taxon>Pezizomycotina</taxon>
        <taxon>Dothideomycetes</taxon>
        <taxon>Pleosporomycetidae</taxon>
        <taxon>Pleosporales</taxon>
        <taxon>Pleosporales incertae sedis</taxon>
        <taxon>Massariosphaeria</taxon>
    </lineage>
</organism>
<dbReference type="PROSITE" id="PS50088">
    <property type="entry name" value="ANK_REPEAT"/>
    <property type="match status" value="1"/>
</dbReference>
<dbReference type="EMBL" id="JAADJZ010000001">
    <property type="protein sequence ID" value="KAF2877987.1"/>
    <property type="molecule type" value="Genomic_DNA"/>
</dbReference>
<dbReference type="PANTHER" id="PTHR10039">
    <property type="entry name" value="AMELOGENIN"/>
    <property type="match status" value="1"/>
</dbReference>
<dbReference type="AlphaFoldDB" id="A0A7C8IR13"/>
<dbReference type="Pfam" id="PF24883">
    <property type="entry name" value="NPHP3_N"/>
    <property type="match status" value="1"/>
</dbReference>
<dbReference type="PROSITE" id="PS50297">
    <property type="entry name" value="ANK_REP_REGION"/>
    <property type="match status" value="1"/>
</dbReference>
<dbReference type="InterPro" id="IPR027417">
    <property type="entry name" value="P-loop_NTPase"/>
</dbReference>
<keyword evidence="2" id="KW-0040">ANK repeat</keyword>
<evidence type="ECO:0000256" key="1">
    <source>
        <dbReference type="ARBA" id="ARBA00022737"/>
    </source>
</evidence>
<evidence type="ECO:0000256" key="3">
    <source>
        <dbReference type="SAM" id="MobiDB-lite"/>
    </source>
</evidence>
<accession>A0A7C8IR13</accession>
<feature type="region of interest" description="Disordered" evidence="3">
    <location>
        <begin position="415"/>
        <end position="451"/>
    </location>
</feature>
<dbReference type="Pfam" id="PF12796">
    <property type="entry name" value="Ank_2"/>
    <property type="match status" value="1"/>
</dbReference>
<dbReference type="InterPro" id="IPR002110">
    <property type="entry name" value="Ankyrin_rpt"/>
</dbReference>
<dbReference type="SUPFAM" id="SSF52540">
    <property type="entry name" value="P-loop containing nucleoside triphosphate hydrolases"/>
    <property type="match status" value="1"/>
</dbReference>
<feature type="compositionally biased region" description="Basic and acidic residues" evidence="3">
    <location>
        <begin position="415"/>
        <end position="442"/>
    </location>
</feature>
<dbReference type="InterPro" id="IPR056884">
    <property type="entry name" value="NPHP3-like_N"/>
</dbReference>
<evidence type="ECO:0000259" key="4">
    <source>
        <dbReference type="Pfam" id="PF24883"/>
    </source>
</evidence>
<keyword evidence="6" id="KW-1185">Reference proteome</keyword>
<feature type="repeat" description="ANK" evidence="2">
    <location>
        <begin position="940"/>
        <end position="972"/>
    </location>
</feature>
<gene>
    <name evidence="5" type="ORF">BDV95DRAFT_588977</name>
</gene>
<keyword evidence="1" id="KW-0677">Repeat</keyword>
<dbReference type="InterPro" id="IPR036770">
    <property type="entry name" value="Ankyrin_rpt-contain_sf"/>
</dbReference>
<reference evidence="5 6" key="1">
    <citation type="submission" date="2020-01" db="EMBL/GenBank/DDBJ databases">
        <authorList>
            <consortium name="DOE Joint Genome Institute"/>
            <person name="Haridas S."/>
            <person name="Albert R."/>
            <person name="Binder M."/>
            <person name="Bloem J."/>
            <person name="Labutti K."/>
            <person name="Salamov A."/>
            <person name="Andreopoulos B."/>
            <person name="Baker S.E."/>
            <person name="Barry K."/>
            <person name="Bills G."/>
            <person name="Bluhm B.H."/>
            <person name="Cannon C."/>
            <person name="Castanera R."/>
            <person name="Culley D.E."/>
            <person name="Daum C."/>
            <person name="Ezra D."/>
            <person name="Gonzalez J.B."/>
            <person name="Henrissat B."/>
            <person name="Kuo A."/>
            <person name="Liang C."/>
            <person name="Lipzen A."/>
            <person name="Lutzoni F."/>
            <person name="Magnuson J."/>
            <person name="Mondo S."/>
            <person name="Nolan M."/>
            <person name="Ohm R."/>
            <person name="Pangilinan J."/>
            <person name="Park H.-J.H."/>
            <person name="Ramirez L."/>
            <person name="Alfaro M."/>
            <person name="Sun H."/>
            <person name="Tritt A."/>
            <person name="Yoshinaga Y."/>
            <person name="Zwiers L.-H.L."/>
            <person name="Turgeon B.G."/>
            <person name="Goodwin S.B."/>
            <person name="Spatafora J.W."/>
            <person name="Crous P.W."/>
            <person name="Grigoriev I.V."/>
        </authorList>
    </citation>
    <scope>NUCLEOTIDE SEQUENCE [LARGE SCALE GENOMIC DNA]</scope>
    <source>
        <strain evidence="5 6">CBS 611.86</strain>
    </source>
</reference>
<dbReference type="SUPFAM" id="SSF48403">
    <property type="entry name" value="Ankyrin repeat"/>
    <property type="match status" value="1"/>
</dbReference>
<dbReference type="SMART" id="SM00248">
    <property type="entry name" value="ANK"/>
    <property type="match status" value="7"/>
</dbReference>
<evidence type="ECO:0000313" key="5">
    <source>
        <dbReference type="EMBL" id="KAF2877987.1"/>
    </source>
</evidence>
<evidence type="ECO:0000256" key="2">
    <source>
        <dbReference type="PROSITE-ProRule" id="PRU00023"/>
    </source>
</evidence>
<evidence type="ECO:0000313" key="6">
    <source>
        <dbReference type="Proteomes" id="UP000481861"/>
    </source>
</evidence>
<dbReference type="Gene3D" id="3.40.50.300">
    <property type="entry name" value="P-loop containing nucleotide triphosphate hydrolases"/>
    <property type="match status" value="1"/>
</dbReference>
<proteinExistence type="predicted"/>
<dbReference type="Proteomes" id="UP000481861">
    <property type="component" value="Unassembled WGS sequence"/>
</dbReference>
<comment type="caution">
    <text evidence="5">The sequence shown here is derived from an EMBL/GenBank/DDBJ whole genome shotgun (WGS) entry which is preliminary data.</text>
</comment>
<protein>
    <recommendedName>
        <fullName evidence="4">Nephrocystin 3-like N-terminal domain-containing protein</fullName>
    </recommendedName>
</protein>
<dbReference type="OrthoDB" id="3685311at2759"/>